<evidence type="ECO:0000256" key="4">
    <source>
        <dbReference type="ARBA" id="ARBA00023136"/>
    </source>
</evidence>
<reference evidence="7 8" key="1">
    <citation type="journal article" date="2020" name="Nature">
        <title>Isolation of an archaeon at the prokaryote-eukaryote interface.</title>
        <authorList>
            <person name="Imachi H."/>
            <person name="Nobu M.K."/>
            <person name="Nakahara N."/>
            <person name="Morono Y."/>
            <person name="Ogawara M."/>
            <person name="Takaki Y."/>
            <person name="Takano Y."/>
            <person name="Uematsu K."/>
            <person name="Ikuta T."/>
            <person name="Ito M."/>
            <person name="Matsui Y."/>
            <person name="Miyazaki M."/>
            <person name="Murata K."/>
            <person name="Saito Y."/>
            <person name="Sakai S."/>
            <person name="Song C."/>
            <person name="Tasumi E."/>
            <person name="Yamanaka Y."/>
            <person name="Yamaguchi T."/>
            <person name="Kamagata Y."/>
            <person name="Tamaki H."/>
            <person name="Takai K."/>
        </authorList>
    </citation>
    <scope>NUCLEOTIDE SEQUENCE [LARGE SCALE GENOMIC DNA]</scope>
    <source>
        <strain evidence="7 8">MK-D1</strain>
    </source>
</reference>
<sequence length="199" mass="23090">MLLEISQTNAIWQIMLITIVINIFSQWFTKKFSLSQEAQMTMQADIKDLQDRMKYAKGDMQQMEQLNAEMMVVMKDMSKKQMIPMFIRSLVFFGLWAILGWIYGEWKEGLLPFPVLFGDGYAGLYITFSLVLSLVIALVKMGIKKLNPEKVDKKENIIDQAKVLRSNIIYANEEPKDENDDYNSIGSNKKWKQQLKNGN</sequence>
<evidence type="ECO:0000256" key="5">
    <source>
        <dbReference type="SAM" id="MobiDB-lite"/>
    </source>
</evidence>
<feature type="region of interest" description="Disordered" evidence="5">
    <location>
        <begin position="175"/>
        <end position="199"/>
    </location>
</feature>
<dbReference type="AlphaFoldDB" id="A0A5B9DAA5"/>
<dbReference type="EMBL" id="CP042905">
    <property type="protein sequence ID" value="QEE16074.1"/>
    <property type="molecule type" value="Genomic_DNA"/>
</dbReference>
<dbReference type="KEGG" id="psyt:DSAG12_01902"/>
<evidence type="ECO:0000256" key="3">
    <source>
        <dbReference type="ARBA" id="ARBA00022989"/>
    </source>
</evidence>
<feature type="transmembrane region" description="Helical" evidence="6">
    <location>
        <begin position="124"/>
        <end position="143"/>
    </location>
</feature>
<evidence type="ECO:0000313" key="8">
    <source>
        <dbReference type="Proteomes" id="UP000321408"/>
    </source>
</evidence>
<gene>
    <name evidence="7" type="ORF">DSAG12_01902</name>
</gene>
<name>A0A5B9DAA5_9ARCH</name>
<protein>
    <submittedName>
        <fullName evidence="7">EMC3/TMCO1 family protein</fullName>
    </submittedName>
</protein>
<evidence type="ECO:0000256" key="1">
    <source>
        <dbReference type="ARBA" id="ARBA00004141"/>
    </source>
</evidence>
<feature type="transmembrane region" description="Helical" evidence="6">
    <location>
        <begin position="12"/>
        <end position="29"/>
    </location>
</feature>
<keyword evidence="4 6" id="KW-0472">Membrane</keyword>
<proteinExistence type="predicted"/>
<dbReference type="GeneID" id="41329893"/>
<dbReference type="InterPro" id="IPR002809">
    <property type="entry name" value="EMC3/TMCO1"/>
</dbReference>
<keyword evidence="3 6" id="KW-1133">Transmembrane helix</keyword>
<dbReference type="Pfam" id="PF01956">
    <property type="entry name" value="EMC3_TMCO1"/>
    <property type="match status" value="1"/>
</dbReference>
<keyword evidence="8" id="KW-1185">Reference proteome</keyword>
<comment type="subcellular location">
    <subcellularLocation>
        <location evidence="1">Membrane</location>
        <topology evidence="1">Multi-pass membrane protein</topology>
    </subcellularLocation>
</comment>
<evidence type="ECO:0000256" key="6">
    <source>
        <dbReference type="SAM" id="Phobius"/>
    </source>
</evidence>
<dbReference type="Proteomes" id="UP000321408">
    <property type="component" value="Chromosome"/>
</dbReference>
<organism evidence="7 8">
    <name type="scientific">Promethearchaeum syntrophicum</name>
    <dbReference type="NCBI Taxonomy" id="2594042"/>
    <lineage>
        <taxon>Archaea</taxon>
        <taxon>Promethearchaeati</taxon>
        <taxon>Promethearchaeota</taxon>
        <taxon>Promethearchaeia</taxon>
        <taxon>Promethearchaeales</taxon>
        <taxon>Promethearchaeaceae</taxon>
        <taxon>Promethearchaeum</taxon>
    </lineage>
</organism>
<keyword evidence="2 6" id="KW-0812">Transmembrane</keyword>
<feature type="transmembrane region" description="Helical" evidence="6">
    <location>
        <begin position="85"/>
        <end position="104"/>
    </location>
</feature>
<evidence type="ECO:0000256" key="2">
    <source>
        <dbReference type="ARBA" id="ARBA00022692"/>
    </source>
</evidence>
<reference evidence="7 8" key="2">
    <citation type="journal article" date="2024" name="Int. J. Syst. Evol. Microbiol.">
        <title>Promethearchaeum syntrophicum gen. nov., sp. nov., an anaerobic, obligately syntrophic archaeon, the first isolate of the lineage 'Asgard' archaea, and proposal of the new archaeal phylum Promethearchaeota phyl. nov. and kingdom Promethearchaeati regn. nov.</title>
        <authorList>
            <person name="Imachi H."/>
            <person name="Nobu M.K."/>
            <person name="Kato S."/>
            <person name="Takaki Y."/>
            <person name="Miyazaki M."/>
            <person name="Miyata M."/>
            <person name="Ogawara M."/>
            <person name="Saito Y."/>
            <person name="Sakai S."/>
            <person name="Tahara Y.O."/>
            <person name="Takano Y."/>
            <person name="Tasumi E."/>
            <person name="Uematsu K."/>
            <person name="Yoshimura T."/>
            <person name="Itoh T."/>
            <person name="Ohkuma M."/>
            <person name="Takai K."/>
        </authorList>
    </citation>
    <scope>NUCLEOTIDE SEQUENCE [LARGE SCALE GENOMIC DNA]</scope>
    <source>
        <strain evidence="7 8">MK-D1</strain>
    </source>
</reference>
<dbReference type="GO" id="GO:0016020">
    <property type="term" value="C:membrane"/>
    <property type="evidence" value="ECO:0007669"/>
    <property type="project" value="UniProtKB-SubCell"/>
</dbReference>
<dbReference type="RefSeq" id="WP_147662960.1">
    <property type="nucleotide sequence ID" value="NZ_CP042905.2"/>
</dbReference>
<evidence type="ECO:0000313" key="7">
    <source>
        <dbReference type="EMBL" id="QEE16074.1"/>
    </source>
</evidence>
<accession>A0A5B9DAA5</accession>